<dbReference type="PANTHER" id="PTHR34310:SF9">
    <property type="entry name" value="BLR5716 PROTEIN"/>
    <property type="match status" value="1"/>
</dbReference>
<dbReference type="RefSeq" id="WP_009152018.1">
    <property type="nucleotide sequence ID" value="NZ_CM001439.1"/>
</dbReference>
<reference evidence="3 4" key="1">
    <citation type="journal article" date="2012" name="Stand. Genomic Sci.">
        <title>Genome sequence of the ocean sediment bacterium Saccharomonospora marina type strain (XMU15(T)).</title>
        <authorList>
            <person name="Klenk H.P."/>
            <person name="Lu M."/>
            <person name="Lucas S."/>
            <person name="Lapidus A."/>
            <person name="Copeland A."/>
            <person name="Pitluck S."/>
            <person name="Goodwin L.A."/>
            <person name="Han C."/>
            <person name="Tapia R."/>
            <person name="Brambilla E.M."/>
            <person name="Potter G."/>
            <person name="Land M."/>
            <person name="Ivanova N."/>
            <person name="Rohde M."/>
            <person name="Goker M."/>
            <person name="Detter J.C."/>
            <person name="Li W.J."/>
            <person name="Kyrpides N.C."/>
            <person name="Woyke T."/>
        </authorList>
    </citation>
    <scope>NUCLEOTIDE SEQUENCE [LARGE SCALE GENOMIC DNA]</scope>
    <source>
        <strain evidence="3 4">XMU15</strain>
    </source>
</reference>
<gene>
    <name evidence="3" type="ORF">SacmaDRAFT_0318</name>
</gene>
<feature type="domain" description="DUF427" evidence="2">
    <location>
        <begin position="18"/>
        <end position="98"/>
    </location>
</feature>
<dbReference type="Pfam" id="PF04248">
    <property type="entry name" value="NTP_transf_9"/>
    <property type="match status" value="2"/>
</dbReference>
<protein>
    <recommendedName>
        <fullName evidence="2">DUF427 domain-containing protein</fullName>
    </recommendedName>
</protein>
<dbReference type="STRING" id="882083.SacmaDRAFT_0318"/>
<dbReference type="AlphaFoldDB" id="H5X1A3"/>
<sequence length="246" mass="28124">MSAENRDQVRIEQAAKRVRAVLAGEVVADTERPLLVWEVPYYPTYYFPRADVRTELFVPTGQTRRSPSRGEGKVSTLRVGDREAEGAVTEYPVSPVEALRDRVRLDWPAMDAWFEEDEEVFTHARDPHTRVDILPSSRHVRVEVNGVTVADSHRPTLLFETNLPTRFYLPKTDVRLDLLVAGDKVTHCPYKGQAEYWSVNTGETLVPDLAWSYRTPLPESTRIASRVAFPQEQADVYVDGELQRRE</sequence>
<dbReference type="InterPro" id="IPR038694">
    <property type="entry name" value="DUF427_sf"/>
</dbReference>
<accession>H5X1A3</accession>
<dbReference type="PANTHER" id="PTHR34310">
    <property type="entry name" value="DUF427 DOMAIN PROTEIN (AFU_ORTHOLOGUE AFUA_3G02220)"/>
    <property type="match status" value="1"/>
</dbReference>
<keyword evidence="4" id="KW-1185">Reference proteome</keyword>
<evidence type="ECO:0000313" key="4">
    <source>
        <dbReference type="Proteomes" id="UP000004926"/>
    </source>
</evidence>
<dbReference type="eggNOG" id="COG2343">
    <property type="taxonomic scope" value="Bacteria"/>
</dbReference>
<dbReference type="EMBL" id="CM001439">
    <property type="protein sequence ID" value="EHR48627.1"/>
    <property type="molecule type" value="Genomic_DNA"/>
</dbReference>
<evidence type="ECO:0000256" key="1">
    <source>
        <dbReference type="SAM" id="MobiDB-lite"/>
    </source>
</evidence>
<evidence type="ECO:0000259" key="2">
    <source>
        <dbReference type="Pfam" id="PF04248"/>
    </source>
</evidence>
<organism evidence="3 4">
    <name type="scientific">Saccharomonospora marina XMU15</name>
    <dbReference type="NCBI Taxonomy" id="882083"/>
    <lineage>
        <taxon>Bacteria</taxon>
        <taxon>Bacillati</taxon>
        <taxon>Actinomycetota</taxon>
        <taxon>Actinomycetes</taxon>
        <taxon>Pseudonocardiales</taxon>
        <taxon>Pseudonocardiaceae</taxon>
        <taxon>Saccharomonospora</taxon>
    </lineage>
</organism>
<dbReference type="InterPro" id="IPR007361">
    <property type="entry name" value="DUF427"/>
</dbReference>
<evidence type="ECO:0000313" key="3">
    <source>
        <dbReference type="EMBL" id="EHR48627.1"/>
    </source>
</evidence>
<dbReference type="Proteomes" id="UP000004926">
    <property type="component" value="Chromosome"/>
</dbReference>
<dbReference type="OrthoDB" id="285364at2"/>
<feature type="domain" description="DUF427" evidence="2">
    <location>
        <begin position="140"/>
        <end position="230"/>
    </location>
</feature>
<dbReference type="Gene3D" id="2.170.150.40">
    <property type="entry name" value="Domain of unknown function (DUF427)"/>
    <property type="match status" value="2"/>
</dbReference>
<proteinExistence type="predicted"/>
<dbReference type="HOGENOM" id="CLU_059611_0_0_11"/>
<name>H5X1A3_9PSEU</name>
<feature type="region of interest" description="Disordered" evidence="1">
    <location>
        <begin position="60"/>
        <end position="81"/>
    </location>
</feature>